<dbReference type="AlphaFoldDB" id="A0A498BUZ2"/>
<protein>
    <submittedName>
        <fullName evidence="1">Uncharacterized protein</fullName>
    </submittedName>
</protein>
<organism evidence="1 2">
    <name type="scientific">Microbacterium telephonicum</name>
    <dbReference type="NCBI Taxonomy" id="1714841"/>
    <lineage>
        <taxon>Bacteria</taxon>
        <taxon>Bacillati</taxon>
        <taxon>Actinomycetota</taxon>
        <taxon>Actinomycetes</taxon>
        <taxon>Micrococcales</taxon>
        <taxon>Microbacteriaceae</taxon>
        <taxon>Microbacterium</taxon>
    </lineage>
</organism>
<proteinExistence type="predicted"/>
<dbReference type="EMBL" id="RCDB01000003">
    <property type="protein sequence ID" value="RLK47643.1"/>
    <property type="molecule type" value="Genomic_DNA"/>
</dbReference>
<accession>A0A498BUZ2</accession>
<evidence type="ECO:0000313" key="1">
    <source>
        <dbReference type="EMBL" id="RLK47643.1"/>
    </source>
</evidence>
<sequence>MTDRYIVTNSRGEPIIHTNSLQTAENALRFLRGELIDTTKENAA</sequence>
<evidence type="ECO:0000313" key="2">
    <source>
        <dbReference type="Proteomes" id="UP000273158"/>
    </source>
</evidence>
<dbReference type="RefSeq" id="WP_277870599.1">
    <property type="nucleotide sequence ID" value="NZ_RCDB01000003.1"/>
</dbReference>
<comment type="caution">
    <text evidence="1">The sequence shown here is derived from an EMBL/GenBank/DDBJ whole genome shotgun (WGS) entry which is preliminary data.</text>
</comment>
<gene>
    <name evidence="1" type="ORF">C7474_2238</name>
</gene>
<reference evidence="1 2" key="1">
    <citation type="journal article" date="2015" name="Stand. Genomic Sci.">
        <title>Genomic Encyclopedia of Bacterial and Archaeal Type Strains, Phase III: the genomes of soil and plant-associated and newly described type strains.</title>
        <authorList>
            <person name="Whitman W.B."/>
            <person name="Woyke T."/>
            <person name="Klenk H.P."/>
            <person name="Zhou Y."/>
            <person name="Lilburn T.G."/>
            <person name="Beck B.J."/>
            <person name="De Vos P."/>
            <person name="Vandamme P."/>
            <person name="Eisen J.A."/>
            <person name="Garrity G."/>
            <person name="Hugenholtz P."/>
            <person name="Kyrpides N.C."/>
        </authorList>
    </citation>
    <scope>NUCLEOTIDE SEQUENCE [LARGE SCALE GENOMIC DNA]</scope>
    <source>
        <strain evidence="1 2">S2T63</strain>
    </source>
</reference>
<name>A0A498BUZ2_9MICO</name>
<dbReference type="Proteomes" id="UP000273158">
    <property type="component" value="Unassembled WGS sequence"/>
</dbReference>
<keyword evidence="2" id="KW-1185">Reference proteome</keyword>